<evidence type="ECO:0000313" key="2">
    <source>
        <dbReference type="EMBL" id="KAK9035825.1"/>
    </source>
</evidence>
<name>A0ABR2TEW4_9ROSI</name>
<keyword evidence="1" id="KW-0472">Membrane</keyword>
<dbReference type="EMBL" id="JBBPBN010000006">
    <property type="protein sequence ID" value="KAK9035825.1"/>
    <property type="molecule type" value="Genomic_DNA"/>
</dbReference>
<keyword evidence="1" id="KW-1133">Transmembrane helix</keyword>
<evidence type="ECO:0000256" key="1">
    <source>
        <dbReference type="SAM" id="Phobius"/>
    </source>
</evidence>
<comment type="caution">
    <text evidence="2">The sequence shown here is derived from an EMBL/GenBank/DDBJ whole genome shotgun (WGS) entry which is preliminary data.</text>
</comment>
<keyword evidence="1" id="KW-0812">Transmembrane</keyword>
<accession>A0ABR2TEW4</accession>
<dbReference type="Proteomes" id="UP001396334">
    <property type="component" value="Unassembled WGS sequence"/>
</dbReference>
<sequence length="76" mass="8578">MKSKMKELEVEKMERTKSSPLYHCGVPAMLRTSWTKDNSAMVGEGWRSELPQVFMYHLATLIVGGCVEALWLLSGC</sequence>
<feature type="transmembrane region" description="Helical" evidence="1">
    <location>
        <begin position="54"/>
        <end position="73"/>
    </location>
</feature>
<organism evidence="2 3">
    <name type="scientific">Hibiscus sabdariffa</name>
    <name type="common">roselle</name>
    <dbReference type="NCBI Taxonomy" id="183260"/>
    <lineage>
        <taxon>Eukaryota</taxon>
        <taxon>Viridiplantae</taxon>
        <taxon>Streptophyta</taxon>
        <taxon>Embryophyta</taxon>
        <taxon>Tracheophyta</taxon>
        <taxon>Spermatophyta</taxon>
        <taxon>Magnoliopsida</taxon>
        <taxon>eudicotyledons</taxon>
        <taxon>Gunneridae</taxon>
        <taxon>Pentapetalae</taxon>
        <taxon>rosids</taxon>
        <taxon>malvids</taxon>
        <taxon>Malvales</taxon>
        <taxon>Malvaceae</taxon>
        <taxon>Malvoideae</taxon>
        <taxon>Hibiscus</taxon>
    </lineage>
</organism>
<protein>
    <submittedName>
        <fullName evidence="2">Uncharacterized protein</fullName>
    </submittedName>
</protein>
<proteinExistence type="predicted"/>
<keyword evidence="3" id="KW-1185">Reference proteome</keyword>
<gene>
    <name evidence="2" type="ORF">V6N11_077854</name>
</gene>
<evidence type="ECO:0000313" key="3">
    <source>
        <dbReference type="Proteomes" id="UP001396334"/>
    </source>
</evidence>
<reference evidence="2 3" key="1">
    <citation type="journal article" date="2024" name="G3 (Bethesda)">
        <title>Genome assembly of Hibiscus sabdariffa L. provides insights into metabolisms of medicinal natural products.</title>
        <authorList>
            <person name="Kim T."/>
        </authorList>
    </citation>
    <scope>NUCLEOTIDE SEQUENCE [LARGE SCALE GENOMIC DNA]</scope>
    <source>
        <strain evidence="2">TK-2024</strain>
        <tissue evidence="2">Old leaves</tissue>
    </source>
</reference>